<comment type="similarity">
    <text evidence="1">Belongs to the STIG1 family.</text>
</comment>
<dbReference type="Proteomes" id="UP000436088">
    <property type="component" value="Unassembled WGS sequence"/>
</dbReference>
<evidence type="ECO:0000313" key="5">
    <source>
        <dbReference type="Proteomes" id="UP000436088"/>
    </source>
</evidence>
<sequence length="178" mass="19303">MEFSKIIVVTIALTFAITMAVADQSPLPSTRVSRFLQAANPRAVQHCRKNGEVCTVQGSATSTCCGNKCMDLATDDNNCGACNMKCKYREVCCRGECVDIAYDKRNCGACNHRCQPGEFCVYGMCNYAVSNRSRGHVFGHFEFIVIVAVTGAIAGVADNSDCCETAISRPLSRFQTVI</sequence>
<reference evidence="4" key="1">
    <citation type="submission" date="2019-09" db="EMBL/GenBank/DDBJ databases">
        <title>Draft genome information of white flower Hibiscus syriacus.</title>
        <authorList>
            <person name="Kim Y.-M."/>
        </authorList>
    </citation>
    <scope>NUCLEOTIDE SEQUENCE [LARGE SCALE GENOMIC DNA]</scope>
    <source>
        <strain evidence="4">YM2019G1</strain>
    </source>
</reference>
<gene>
    <name evidence="4" type="ORF">F3Y22_tig00110848pilonHSYRG00002</name>
</gene>
<evidence type="ECO:0000313" key="4">
    <source>
        <dbReference type="EMBL" id="KAE8692214.1"/>
    </source>
</evidence>
<feature type="chain" id="PRO_5025638723" evidence="3">
    <location>
        <begin position="23"/>
        <end position="178"/>
    </location>
</feature>
<dbReference type="InterPro" id="IPR006969">
    <property type="entry name" value="Stig-like"/>
</dbReference>
<dbReference type="PANTHER" id="PTHR33227:SF18">
    <property type="entry name" value="STIGMA-SPECIFIC STIG1-LIKE PROTEIN 3"/>
    <property type="match status" value="1"/>
</dbReference>
<protein>
    <submittedName>
        <fullName evidence="4">Stigma-specific STIG1-like protein 1</fullName>
    </submittedName>
</protein>
<name>A0A6A2ZJJ1_HIBSY</name>
<dbReference type="PANTHER" id="PTHR33227">
    <property type="entry name" value="STIGMA-SPECIFIC STIG1-LIKE PROTEIN 3"/>
    <property type="match status" value="1"/>
</dbReference>
<comment type="caution">
    <text evidence="4">The sequence shown here is derived from an EMBL/GenBank/DDBJ whole genome shotgun (WGS) entry which is preliminary data.</text>
</comment>
<organism evidence="4 5">
    <name type="scientific">Hibiscus syriacus</name>
    <name type="common">Rose of Sharon</name>
    <dbReference type="NCBI Taxonomy" id="106335"/>
    <lineage>
        <taxon>Eukaryota</taxon>
        <taxon>Viridiplantae</taxon>
        <taxon>Streptophyta</taxon>
        <taxon>Embryophyta</taxon>
        <taxon>Tracheophyta</taxon>
        <taxon>Spermatophyta</taxon>
        <taxon>Magnoliopsida</taxon>
        <taxon>eudicotyledons</taxon>
        <taxon>Gunneridae</taxon>
        <taxon>Pentapetalae</taxon>
        <taxon>rosids</taxon>
        <taxon>malvids</taxon>
        <taxon>Malvales</taxon>
        <taxon>Malvaceae</taxon>
        <taxon>Malvoideae</taxon>
        <taxon>Hibiscus</taxon>
    </lineage>
</organism>
<evidence type="ECO:0000256" key="2">
    <source>
        <dbReference type="ARBA" id="ARBA00022729"/>
    </source>
</evidence>
<dbReference type="Pfam" id="PF04885">
    <property type="entry name" value="Stig1"/>
    <property type="match status" value="1"/>
</dbReference>
<keyword evidence="2 3" id="KW-0732">Signal</keyword>
<evidence type="ECO:0000256" key="1">
    <source>
        <dbReference type="ARBA" id="ARBA00006010"/>
    </source>
</evidence>
<keyword evidence="5" id="KW-1185">Reference proteome</keyword>
<feature type="signal peptide" evidence="3">
    <location>
        <begin position="1"/>
        <end position="22"/>
    </location>
</feature>
<evidence type="ECO:0000256" key="3">
    <source>
        <dbReference type="SAM" id="SignalP"/>
    </source>
</evidence>
<dbReference type="EMBL" id="VEPZ02001138">
    <property type="protein sequence ID" value="KAE8692214.1"/>
    <property type="molecule type" value="Genomic_DNA"/>
</dbReference>
<accession>A0A6A2ZJJ1</accession>
<dbReference type="AlphaFoldDB" id="A0A6A2ZJJ1"/>
<proteinExistence type="inferred from homology"/>